<feature type="compositionally biased region" description="Polar residues" evidence="1">
    <location>
        <begin position="330"/>
        <end position="342"/>
    </location>
</feature>
<feature type="compositionally biased region" description="Basic and acidic residues" evidence="1">
    <location>
        <begin position="404"/>
        <end position="418"/>
    </location>
</feature>
<gene>
    <name evidence="2" type="ORF">ECRASSUSDP1_LOCUS12087</name>
</gene>
<feature type="region of interest" description="Disordered" evidence="1">
    <location>
        <begin position="829"/>
        <end position="866"/>
    </location>
</feature>
<feature type="compositionally biased region" description="Basic and acidic residues" evidence="1">
    <location>
        <begin position="457"/>
        <end position="466"/>
    </location>
</feature>
<dbReference type="AlphaFoldDB" id="A0AAD1UL21"/>
<evidence type="ECO:0000313" key="3">
    <source>
        <dbReference type="Proteomes" id="UP001295684"/>
    </source>
</evidence>
<sequence length="1149" mass="131845">MSISSLNPQILNWLSSKGIDTNSGKKAKVIDQIIKRYFLDGKNESENFIKTRNKVLSNLKIFPKSLAPSMKSCSQYVHKNSLKIIEKLHKHIKSNVNKSFNDQQRCKNNAPRTQLTSIEREKRNDLSELDLIGLANNSNLSCKATNYLLPINDIEKSILKIASEVISSNNNDLFKNEEKLRRILTKENSSDIKKIFQDSVSIIKKYFQKHTTKIMTEMDALLKDSNNLSNRSRLKSVAFHNLSSNLILPSTVEPSCSSNSRNVPLLMESRSIYNQKSYSLCSNSLNSIHCSYRCSQGDSQQIKVPASLSKKPGVPCKAIKKLKDKSITGVSSLNSHNTSLSRKGNMRKKNKSLKICNKNNSEIMKKTKPGSHVKYHNISHMSSSSSFHKYFKSKRSSTQQVSKLKCERSSSEPAKEPKLSNNMIKIRRKNKREEKSAIYDPLQPIAPTPTVQFNLERSDMKQRKDSQSQGKTKIKEDFNNDNLLVEISNSSSVRKIPLENSAKESSQNYEANMNHSHKDISIQLNQRQNPEMELSGEYEDISHKFSQISPIPSSNSKIENKVLDTNIKPIPMKILGLPKQMDESSQNGFQIRKHSILLIDNYEPNGQHDSIFDLNMSNSSDKKNSTQELPATVKVGQGNKGSPNLSIIDQFQSKNQNNEEIKEILTEINGKQADDQEDFYEIEMREKIDDYKDLQQLYKNEQNPKTKVTTDQYGKLQKLDKDFLSQKFPNRRSRQKNKACMSLARPSYSHQIVSKNSSLNIPKHNRSQMGRSKEAILSEEEVRRIEQILDCKNRAVNKWIEEKEDHYDKLMQKLYSKAEKRLKKYSNLDCDSANKSDNEESNRFSLKSSDTEQYNLNSKSDTEDSQNINSSLMKHLEKEFEDGMISDSVKKIYKSSNKVFPKPEVYVTHEVYASGKDKHEENPGLISLTKQPQSYSYNKKEPVIESGENDVPNISSNTSRIKPLSCKLKSKELQEKQIDADFMRQLCRNQKRSRGSILKSNLTDSKNTLNGEAISATVDCHNYSVSYESSGVREKSLNFTNTQIDALFFLVEEYSREYKIDPQVQAQTMIEFWKNEYSKTALYDKAFRGELNPAFVEDILSDSKPKCKKLQNNHYDILMLRTLAKMDENSVRQLYIKNKFKLTRKEYGY</sequence>
<feature type="compositionally biased region" description="Basic and acidic residues" evidence="1">
    <location>
        <begin position="832"/>
        <end position="842"/>
    </location>
</feature>
<proteinExistence type="predicted"/>
<feature type="region of interest" description="Disordered" evidence="1">
    <location>
        <begin position="457"/>
        <end position="477"/>
    </location>
</feature>
<feature type="region of interest" description="Disordered" evidence="1">
    <location>
        <begin position="330"/>
        <end position="350"/>
    </location>
</feature>
<protein>
    <submittedName>
        <fullName evidence="2">Uncharacterized protein</fullName>
    </submittedName>
</protein>
<evidence type="ECO:0000256" key="1">
    <source>
        <dbReference type="SAM" id="MobiDB-lite"/>
    </source>
</evidence>
<name>A0AAD1UL21_EUPCR</name>
<feature type="region of interest" description="Disordered" evidence="1">
    <location>
        <begin position="398"/>
        <end position="419"/>
    </location>
</feature>
<dbReference type="EMBL" id="CAMPGE010011976">
    <property type="protein sequence ID" value="CAI2370769.1"/>
    <property type="molecule type" value="Genomic_DNA"/>
</dbReference>
<reference evidence="2" key="1">
    <citation type="submission" date="2023-07" db="EMBL/GenBank/DDBJ databases">
        <authorList>
            <consortium name="AG Swart"/>
            <person name="Singh M."/>
            <person name="Singh A."/>
            <person name="Seah K."/>
            <person name="Emmerich C."/>
        </authorList>
    </citation>
    <scope>NUCLEOTIDE SEQUENCE</scope>
    <source>
        <strain evidence="2">DP1</strain>
    </source>
</reference>
<comment type="caution">
    <text evidence="2">The sequence shown here is derived from an EMBL/GenBank/DDBJ whole genome shotgun (WGS) entry which is preliminary data.</text>
</comment>
<dbReference type="Proteomes" id="UP001295684">
    <property type="component" value="Unassembled WGS sequence"/>
</dbReference>
<accession>A0AAD1UL21</accession>
<evidence type="ECO:0000313" key="2">
    <source>
        <dbReference type="EMBL" id="CAI2370769.1"/>
    </source>
</evidence>
<keyword evidence="3" id="KW-1185">Reference proteome</keyword>
<organism evidence="2 3">
    <name type="scientific">Euplotes crassus</name>
    <dbReference type="NCBI Taxonomy" id="5936"/>
    <lineage>
        <taxon>Eukaryota</taxon>
        <taxon>Sar</taxon>
        <taxon>Alveolata</taxon>
        <taxon>Ciliophora</taxon>
        <taxon>Intramacronucleata</taxon>
        <taxon>Spirotrichea</taxon>
        <taxon>Hypotrichia</taxon>
        <taxon>Euplotida</taxon>
        <taxon>Euplotidae</taxon>
        <taxon>Moneuplotes</taxon>
    </lineage>
</organism>
<feature type="compositionally biased region" description="Polar residues" evidence="1">
    <location>
        <begin position="843"/>
        <end position="866"/>
    </location>
</feature>